<feature type="chain" id="PRO_5032271120" description="Peptidase M15C domain-containing protein" evidence="1">
    <location>
        <begin position="27"/>
        <end position="182"/>
    </location>
</feature>
<keyword evidence="1" id="KW-0732">Signal</keyword>
<proteinExistence type="predicted"/>
<accession>A0A845L8W3</accession>
<keyword evidence="4" id="KW-1185">Reference proteome</keyword>
<dbReference type="InterPro" id="IPR009045">
    <property type="entry name" value="Zn_M74/Hedgehog-like"/>
</dbReference>
<dbReference type="RefSeq" id="WP_161260616.1">
    <property type="nucleotide sequence ID" value="NZ_JAFBDC010000002.1"/>
</dbReference>
<organism evidence="3 4">
    <name type="scientific">Heliomicrobium gestii</name>
    <name type="common">Heliobacterium gestii</name>
    <dbReference type="NCBI Taxonomy" id="2699"/>
    <lineage>
        <taxon>Bacteria</taxon>
        <taxon>Bacillati</taxon>
        <taxon>Bacillota</taxon>
        <taxon>Clostridia</taxon>
        <taxon>Eubacteriales</taxon>
        <taxon>Heliobacteriaceae</taxon>
        <taxon>Heliomicrobium</taxon>
    </lineage>
</organism>
<dbReference type="Gene3D" id="3.30.1380.10">
    <property type="match status" value="1"/>
</dbReference>
<feature type="domain" description="Peptidase M15C" evidence="2">
    <location>
        <begin position="120"/>
        <end position="180"/>
    </location>
</feature>
<dbReference type="AlphaFoldDB" id="A0A845L8W3"/>
<evidence type="ECO:0000259" key="2">
    <source>
        <dbReference type="Pfam" id="PF13539"/>
    </source>
</evidence>
<evidence type="ECO:0000256" key="1">
    <source>
        <dbReference type="SAM" id="SignalP"/>
    </source>
</evidence>
<dbReference type="Proteomes" id="UP000471031">
    <property type="component" value="Unassembled WGS sequence"/>
</dbReference>
<evidence type="ECO:0000313" key="4">
    <source>
        <dbReference type="Proteomes" id="UP000471031"/>
    </source>
</evidence>
<evidence type="ECO:0000313" key="3">
    <source>
        <dbReference type="EMBL" id="MZP42031.1"/>
    </source>
</evidence>
<dbReference type="SUPFAM" id="SSF55166">
    <property type="entry name" value="Hedgehog/DD-peptidase"/>
    <property type="match status" value="1"/>
</dbReference>
<sequence length="182" mass="19863">MKLKVKSVVLILTMLLCSLAPAFAYAADPYPKTSPTHGKFGQFKYKEASGGRIEIDPSWSKSNIVSVSLPGVNKTVSIHKNAKDALVKAFTTIKNDPALLKKVKTLDGTWVPRHISWDASKPLSEHSWGIAIDINASANPQGSKPTSDNKTLWEKAFKPAGFNWGGNFSGSDVDGMHFEMPY</sequence>
<comment type="caution">
    <text evidence="3">The sequence shown here is derived from an EMBL/GenBank/DDBJ whole genome shotgun (WGS) entry which is preliminary data.</text>
</comment>
<feature type="signal peptide" evidence="1">
    <location>
        <begin position="1"/>
        <end position="26"/>
    </location>
</feature>
<dbReference type="InterPro" id="IPR039561">
    <property type="entry name" value="Peptidase_M15C"/>
</dbReference>
<dbReference type="EMBL" id="WXEX01000002">
    <property type="protein sequence ID" value="MZP42031.1"/>
    <property type="molecule type" value="Genomic_DNA"/>
</dbReference>
<dbReference type="Pfam" id="PF13539">
    <property type="entry name" value="Peptidase_M15_4"/>
    <property type="match status" value="1"/>
</dbReference>
<gene>
    <name evidence="3" type="ORF">GTO89_03145</name>
</gene>
<dbReference type="OrthoDB" id="9799970at2"/>
<name>A0A845L8W3_HELGE</name>
<protein>
    <recommendedName>
        <fullName evidence="2">Peptidase M15C domain-containing protein</fullName>
    </recommendedName>
</protein>
<dbReference type="GO" id="GO:0008233">
    <property type="term" value="F:peptidase activity"/>
    <property type="evidence" value="ECO:0007669"/>
    <property type="project" value="InterPro"/>
</dbReference>
<reference evidence="3 4" key="1">
    <citation type="submission" date="2020-01" db="EMBL/GenBank/DDBJ databases">
        <title>Whole genome sequence of Heliobacterium gestii DSM 11169.</title>
        <authorList>
            <person name="Kyndt J.A."/>
            <person name="Meyer T.E."/>
        </authorList>
    </citation>
    <scope>NUCLEOTIDE SEQUENCE [LARGE SCALE GENOMIC DNA]</scope>
    <source>
        <strain evidence="3 4">DSM 11169</strain>
    </source>
</reference>